<dbReference type="Proteomes" id="UP000595437">
    <property type="component" value="Chromosome 7"/>
</dbReference>
<dbReference type="EMBL" id="CP045896">
    <property type="protein sequence ID" value="QQP50784.1"/>
    <property type="molecule type" value="Genomic_DNA"/>
</dbReference>
<feature type="compositionally biased region" description="Basic residues" evidence="1">
    <location>
        <begin position="1"/>
        <end position="16"/>
    </location>
</feature>
<gene>
    <name evidence="2" type="ORF">FKW44_011908</name>
</gene>
<feature type="compositionally biased region" description="Basic and acidic residues" evidence="1">
    <location>
        <begin position="29"/>
        <end position="43"/>
    </location>
</feature>
<name>A0A7T8K964_CALRO</name>
<dbReference type="AlphaFoldDB" id="A0A7T8K964"/>
<sequence length="62" mass="6938">MTEKGRRQRRPSVSKKAKCEGATSIWETSSHEVRGSRQAEARDAPTMAQKLRGALQLLTELL</sequence>
<keyword evidence="3" id="KW-1185">Reference proteome</keyword>
<organism evidence="2 3">
    <name type="scientific">Caligus rogercresseyi</name>
    <name type="common">Sea louse</name>
    <dbReference type="NCBI Taxonomy" id="217165"/>
    <lineage>
        <taxon>Eukaryota</taxon>
        <taxon>Metazoa</taxon>
        <taxon>Ecdysozoa</taxon>
        <taxon>Arthropoda</taxon>
        <taxon>Crustacea</taxon>
        <taxon>Multicrustacea</taxon>
        <taxon>Hexanauplia</taxon>
        <taxon>Copepoda</taxon>
        <taxon>Siphonostomatoida</taxon>
        <taxon>Caligidae</taxon>
        <taxon>Caligus</taxon>
    </lineage>
</organism>
<accession>A0A7T8K964</accession>
<protein>
    <submittedName>
        <fullName evidence="2">Uncharacterized protein</fullName>
    </submittedName>
</protein>
<evidence type="ECO:0000313" key="2">
    <source>
        <dbReference type="EMBL" id="QQP50784.1"/>
    </source>
</evidence>
<evidence type="ECO:0000256" key="1">
    <source>
        <dbReference type="SAM" id="MobiDB-lite"/>
    </source>
</evidence>
<proteinExistence type="predicted"/>
<reference evidence="3" key="1">
    <citation type="submission" date="2021-01" db="EMBL/GenBank/DDBJ databases">
        <title>Caligus Genome Assembly.</title>
        <authorList>
            <person name="Gallardo-Escarate C."/>
        </authorList>
    </citation>
    <scope>NUCLEOTIDE SEQUENCE [LARGE SCALE GENOMIC DNA]</scope>
</reference>
<feature type="region of interest" description="Disordered" evidence="1">
    <location>
        <begin position="1"/>
        <end position="45"/>
    </location>
</feature>
<evidence type="ECO:0000313" key="3">
    <source>
        <dbReference type="Proteomes" id="UP000595437"/>
    </source>
</evidence>